<reference evidence="2 3" key="1">
    <citation type="submission" date="2024-09" db="EMBL/GenBank/DDBJ databases">
        <authorList>
            <person name="Sun Q."/>
            <person name="Mori K."/>
        </authorList>
    </citation>
    <scope>NUCLEOTIDE SEQUENCE [LARGE SCALE GENOMIC DNA]</scope>
    <source>
        <strain evidence="2 3">JCM 13503</strain>
    </source>
</reference>
<keyword evidence="3" id="KW-1185">Reference proteome</keyword>
<comment type="caution">
    <text evidence="2">The sequence shown here is derived from an EMBL/GenBank/DDBJ whole genome shotgun (WGS) entry which is preliminary data.</text>
</comment>
<evidence type="ECO:0000256" key="1">
    <source>
        <dbReference type="SAM" id="SignalP"/>
    </source>
</evidence>
<evidence type="ECO:0000313" key="3">
    <source>
        <dbReference type="Proteomes" id="UP001589733"/>
    </source>
</evidence>
<keyword evidence="1" id="KW-0732">Signal</keyword>
<dbReference type="Proteomes" id="UP001589733">
    <property type="component" value="Unassembled WGS sequence"/>
</dbReference>
<dbReference type="EMBL" id="JBHLYR010000073">
    <property type="protein sequence ID" value="MFB9994955.1"/>
    <property type="molecule type" value="Genomic_DNA"/>
</dbReference>
<proteinExistence type="predicted"/>
<dbReference type="RefSeq" id="WP_380016414.1">
    <property type="nucleotide sequence ID" value="NZ_JBHLYR010000073.1"/>
</dbReference>
<organism evidence="2 3">
    <name type="scientific">Deinococcus oregonensis</name>
    <dbReference type="NCBI Taxonomy" id="1805970"/>
    <lineage>
        <taxon>Bacteria</taxon>
        <taxon>Thermotogati</taxon>
        <taxon>Deinococcota</taxon>
        <taxon>Deinococci</taxon>
        <taxon>Deinococcales</taxon>
        <taxon>Deinococcaceae</taxon>
        <taxon>Deinococcus</taxon>
    </lineage>
</organism>
<feature type="chain" id="PRO_5047538206" description="DUF11 domain-containing protein" evidence="1">
    <location>
        <begin position="19"/>
        <end position="166"/>
    </location>
</feature>
<dbReference type="InterPro" id="IPR014468">
    <property type="entry name" value="UCP014979"/>
</dbReference>
<gene>
    <name evidence="2" type="ORF">ACFFLM_23690</name>
</gene>
<name>A0ABV6B7M5_9DEIO</name>
<evidence type="ECO:0008006" key="4">
    <source>
        <dbReference type="Google" id="ProtNLM"/>
    </source>
</evidence>
<evidence type="ECO:0000313" key="2">
    <source>
        <dbReference type="EMBL" id="MFB9994955.1"/>
    </source>
</evidence>
<accession>A0ABV6B7M5</accession>
<feature type="signal peptide" evidence="1">
    <location>
        <begin position="1"/>
        <end position="18"/>
    </location>
</feature>
<sequence>MPHHRLIALLLTAGLASAQAVSPVRLSLMVSLVERVTVDGKATEVLKANPGNVLPGSELSQVVTVRNTAAKTLLNVPVTLPLPKSTVYLAPEPGVSAVAAHTEFSANGGKTFAPAPLKKKVTVTENGKAVQKDVEVRPSEYTSVRWVISELRINEPLKLGYRVQVR</sequence>
<dbReference type="PIRSF" id="PIRSF014979">
    <property type="entry name" value="UCP014979"/>
    <property type="match status" value="1"/>
</dbReference>
<protein>
    <recommendedName>
        <fullName evidence="4">DUF11 domain-containing protein</fullName>
    </recommendedName>
</protein>